<dbReference type="RefSeq" id="WP_068210973.1">
    <property type="nucleotide sequence ID" value="NZ_CP013355.1"/>
</dbReference>
<dbReference type="InterPro" id="IPR036280">
    <property type="entry name" value="Multihaem_cyt_sf"/>
</dbReference>
<dbReference type="KEGG" id="lut:Lupro_12525"/>
<dbReference type="InterPro" id="IPR010177">
    <property type="entry name" value="Paired_CXXCH_1"/>
</dbReference>
<dbReference type="EMBL" id="CP013355">
    <property type="protein sequence ID" value="AMC12035.1"/>
    <property type="molecule type" value="Genomic_DNA"/>
</dbReference>
<dbReference type="Pfam" id="PF09699">
    <property type="entry name" value="Paired_CXXCH_1"/>
    <property type="match status" value="5"/>
</dbReference>
<reference evidence="3 4" key="2">
    <citation type="journal article" date="2016" name="Int. J. Syst. Evol. Microbiol.">
        <title>Lutibacter profundi sp. nov., isolated from a deep-sea hydrothermal system on the Arctic Mid-Ocean Ridge and emended description of the genus Lutibacter.</title>
        <authorList>
            <person name="Le Moine Bauer S."/>
            <person name="Roalkvam I."/>
            <person name="Steen I.H."/>
            <person name="Dahle H."/>
        </authorList>
    </citation>
    <scope>NUCLEOTIDE SEQUENCE [LARGE SCALE GENOMIC DNA]</scope>
    <source>
        <strain evidence="3 4">LP1</strain>
    </source>
</reference>
<reference evidence="4" key="1">
    <citation type="submission" date="2015-12" db="EMBL/GenBank/DDBJ databases">
        <title>Complete genome sequence of Lutibacter profundus strain LP1.</title>
        <authorList>
            <person name="Wissuwa J."/>
            <person name="Le Moine Bauer S."/>
            <person name="Stokke R."/>
            <person name="Dahle H."/>
            <person name="Steen I.H."/>
        </authorList>
    </citation>
    <scope>NUCLEOTIDE SEQUENCE [LARGE SCALE GENOMIC DNA]</scope>
    <source>
        <strain evidence="4">LP1</strain>
    </source>
</reference>
<protein>
    <recommendedName>
        <fullName evidence="2">Doubled CXXCH motif domain-containing protein</fullName>
    </recommendedName>
</protein>
<evidence type="ECO:0000313" key="3">
    <source>
        <dbReference type="EMBL" id="AMC12035.1"/>
    </source>
</evidence>
<proteinExistence type="predicted"/>
<feature type="domain" description="Doubled CXXCH motif" evidence="2">
    <location>
        <begin position="167"/>
        <end position="203"/>
    </location>
</feature>
<dbReference type="InterPro" id="IPR051829">
    <property type="entry name" value="Multiheme_Cytochr_ET"/>
</dbReference>
<sequence>MNLGKYKFINYLLFIVAISFFWTCSPELSYGVKSFLFDGVPSPYKTEFTTINDSLQTIDIDTKKTLVSIVKKSEFNLHPPYRERDCASCHNRDDMGKTKLPIPELCNQCHTDFSQKFEILHGPVASNDCIQCHAPHQSKLKNLLVESDKKLCLSCHNSKQVSENIIHKDIKKTSCIECHNPHGGNNRMSLQPESCYKCHDNYKKEYQFLHGPVDSGNCFQCHGTHTNKAPKLLINTGDNLCLSCHNSIDITKTEYHIDIKNNKCIECHNPHGGKNDKFLLNKQ</sequence>
<accession>A0A0X8G8K3</accession>
<dbReference type="SUPFAM" id="SSF48695">
    <property type="entry name" value="Multiheme cytochromes"/>
    <property type="match status" value="1"/>
</dbReference>
<evidence type="ECO:0000313" key="4">
    <source>
        <dbReference type="Proteomes" id="UP000059672"/>
    </source>
</evidence>
<dbReference type="Proteomes" id="UP000059672">
    <property type="component" value="Chromosome"/>
</dbReference>
<feature type="domain" description="Doubled CXXCH motif" evidence="2">
    <location>
        <begin position="210"/>
        <end position="247"/>
    </location>
</feature>
<dbReference type="PANTHER" id="PTHR35038:SF6">
    <property type="entry name" value="SURFACE LOCALIZED DECAHEME CYTOCHROME C LIPOPROTEIN"/>
    <property type="match status" value="1"/>
</dbReference>
<dbReference type="Gene3D" id="1.10.287.3080">
    <property type="match status" value="1"/>
</dbReference>
<evidence type="ECO:0000256" key="1">
    <source>
        <dbReference type="ARBA" id="ARBA00022729"/>
    </source>
</evidence>
<keyword evidence="4" id="KW-1185">Reference proteome</keyword>
<gene>
    <name evidence="3" type="ORF">Lupro_12525</name>
</gene>
<dbReference type="PANTHER" id="PTHR35038">
    <property type="entry name" value="DISSIMILATORY SULFITE REDUCTASE SIRA"/>
    <property type="match status" value="1"/>
</dbReference>
<dbReference type="Gene3D" id="1.10.720.180">
    <property type="match status" value="2"/>
</dbReference>
<evidence type="ECO:0000259" key="2">
    <source>
        <dbReference type="Pfam" id="PF09699"/>
    </source>
</evidence>
<keyword evidence="1" id="KW-0732">Signal</keyword>
<name>A0A0X8G8K3_9FLAO</name>
<dbReference type="Gene3D" id="1.10.1130.10">
    <property type="entry name" value="Flavocytochrome C3, Chain A"/>
    <property type="match status" value="1"/>
</dbReference>
<dbReference type="STRING" id="1622118.Lupro_12525"/>
<feature type="domain" description="Doubled CXXCH motif" evidence="2">
    <location>
        <begin position="121"/>
        <end position="160"/>
    </location>
</feature>
<feature type="domain" description="Doubled CXXCH motif" evidence="2">
    <location>
        <begin position="256"/>
        <end position="280"/>
    </location>
</feature>
<dbReference type="AlphaFoldDB" id="A0A0X8G8K3"/>
<organism evidence="3 4">
    <name type="scientific">Lutibacter profundi</name>
    <dbReference type="NCBI Taxonomy" id="1622118"/>
    <lineage>
        <taxon>Bacteria</taxon>
        <taxon>Pseudomonadati</taxon>
        <taxon>Bacteroidota</taxon>
        <taxon>Flavobacteriia</taxon>
        <taxon>Flavobacteriales</taxon>
        <taxon>Flavobacteriaceae</taxon>
        <taxon>Lutibacter</taxon>
    </lineage>
</organism>
<dbReference type="GO" id="GO:0016491">
    <property type="term" value="F:oxidoreductase activity"/>
    <property type="evidence" value="ECO:0007669"/>
    <property type="project" value="TreeGrafter"/>
</dbReference>
<feature type="domain" description="Doubled CXXCH motif" evidence="2">
    <location>
        <begin position="78"/>
        <end position="113"/>
    </location>
</feature>
<dbReference type="OrthoDB" id="9814800at2"/>
<dbReference type="NCBIfam" id="TIGR01905">
    <property type="entry name" value="paired_CXXCH_1"/>
    <property type="match status" value="2"/>
</dbReference>